<protein>
    <submittedName>
        <fullName evidence="2">Fibronectin type III domain-containing protein</fullName>
    </submittedName>
</protein>
<evidence type="ECO:0000313" key="2">
    <source>
        <dbReference type="EMBL" id="QOW11507.1"/>
    </source>
</evidence>
<sequence length="480" mass="54550">MKIFYLFIMLCAIISCSDREEIPSKGNNQPPSQVKFKIENISHDSAFISWEKASDPEGDEVKYTIELDGKIIVENSTDINCHLKNLEELKSYSGKIIVTDSHKNITVTTFSFQTKKYYLTFVKDYILPGIERTFCFEQKILKLSDGSYLVGGHVYLHEGFSVFLMKVDYEGNEIWKKNYDIQGESSPETFKMKESKGEIILTACYTVAKLDLNGNLKWKNRISTYDNGYGDSTINAFVIDSEDNIYAVGTLADRTNEVSEKGIVTKLTKDGVKIWEKQYLSGITETGENSEYLRFVDADIQDNQLVIFGDIDISGRDVSSNMVRHVFYLLKADTEGRPISEKTFYNNEINLSHQLIKRKNGNYLLSSGKKIIEIDKSGQELWAKTIYNSYFAPYNIFFSVSETSAGNILFVGKESSTSFYFLTDSNGNTIWKKYYNASLDYTSVMDAVIENDQGFRLTLVCGNNSGEKIMIIKTDPDGNF</sequence>
<dbReference type="InterPro" id="IPR013783">
    <property type="entry name" value="Ig-like_fold"/>
</dbReference>
<dbReference type="RefSeq" id="WP_193811679.1">
    <property type="nucleotide sequence ID" value="NZ_CP040442.1"/>
</dbReference>
<dbReference type="PROSITE" id="PS51257">
    <property type="entry name" value="PROKAR_LIPOPROTEIN"/>
    <property type="match status" value="1"/>
</dbReference>
<dbReference type="Gene3D" id="2.60.40.10">
    <property type="entry name" value="Immunoglobulins"/>
    <property type="match status" value="1"/>
</dbReference>
<dbReference type="EMBL" id="CP040442">
    <property type="protein sequence ID" value="QOW11507.1"/>
    <property type="molecule type" value="Genomic_DNA"/>
</dbReference>
<dbReference type="KEGG" id="kfa:Q73A0000_14585"/>
<accession>A0A7M2YB77</accession>
<evidence type="ECO:0000259" key="1">
    <source>
        <dbReference type="PROSITE" id="PS50853"/>
    </source>
</evidence>
<organism evidence="2 3">
    <name type="scientific">Kaistella flava</name>
    <name type="common">ex Peng et al. 2021</name>
    <dbReference type="NCBI Taxonomy" id="2038776"/>
    <lineage>
        <taxon>Bacteria</taxon>
        <taxon>Pseudomonadati</taxon>
        <taxon>Bacteroidota</taxon>
        <taxon>Flavobacteriia</taxon>
        <taxon>Flavobacteriales</taxon>
        <taxon>Weeksellaceae</taxon>
        <taxon>Chryseobacterium group</taxon>
        <taxon>Kaistella</taxon>
    </lineage>
</organism>
<proteinExistence type="predicted"/>
<dbReference type="Proteomes" id="UP000594195">
    <property type="component" value="Chromosome"/>
</dbReference>
<dbReference type="PANTHER" id="PTHR42754">
    <property type="entry name" value="ENDOGLUCANASE"/>
    <property type="match status" value="1"/>
</dbReference>
<dbReference type="PROSITE" id="PS50853">
    <property type="entry name" value="FN3"/>
    <property type="match status" value="1"/>
</dbReference>
<name>A0A7M2YB77_9FLAO</name>
<dbReference type="SUPFAM" id="SSF49265">
    <property type="entry name" value="Fibronectin type III"/>
    <property type="match status" value="1"/>
</dbReference>
<dbReference type="PANTHER" id="PTHR42754:SF1">
    <property type="entry name" value="LIPOPROTEIN"/>
    <property type="match status" value="1"/>
</dbReference>
<dbReference type="CDD" id="cd00063">
    <property type="entry name" value="FN3"/>
    <property type="match status" value="1"/>
</dbReference>
<feature type="domain" description="Fibronectin type-III" evidence="1">
    <location>
        <begin position="30"/>
        <end position="117"/>
    </location>
</feature>
<dbReference type="InterPro" id="IPR003961">
    <property type="entry name" value="FN3_dom"/>
</dbReference>
<evidence type="ECO:0000313" key="3">
    <source>
        <dbReference type="Proteomes" id="UP000594195"/>
    </source>
</evidence>
<gene>
    <name evidence="2" type="ORF">Q73A0000_14585</name>
</gene>
<reference evidence="2 3" key="1">
    <citation type="submission" date="2019-05" db="EMBL/GenBank/DDBJ databases">
        <title>Chryseobacterium sp. isolated from King George Island, maritime Antarctica.</title>
        <authorList>
            <person name="Peng X."/>
        </authorList>
    </citation>
    <scope>NUCLEOTIDE SEQUENCE [LARGE SCALE GENOMIC DNA]</scope>
    <source>
        <strain evidence="2 3">7-3A</strain>
    </source>
</reference>
<dbReference type="AlphaFoldDB" id="A0A7M2YB77"/>
<keyword evidence="3" id="KW-1185">Reference proteome</keyword>
<dbReference type="InterPro" id="IPR036116">
    <property type="entry name" value="FN3_sf"/>
</dbReference>